<dbReference type="PROSITE" id="PS50089">
    <property type="entry name" value="ZF_RING_2"/>
    <property type="match status" value="1"/>
</dbReference>
<proteinExistence type="predicted"/>
<gene>
    <name evidence="5" type="ORF">V9T40_006281</name>
</gene>
<dbReference type="SUPFAM" id="SSF57850">
    <property type="entry name" value="RING/U-box"/>
    <property type="match status" value="1"/>
</dbReference>
<keyword evidence="1 3" id="KW-0479">Metal-binding</keyword>
<dbReference type="SMART" id="SM00184">
    <property type="entry name" value="RING"/>
    <property type="match status" value="1"/>
</dbReference>
<dbReference type="InterPro" id="IPR013083">
    <property type="entry name" value="Znf_RING/FYVE/PHD"/>
</dbReference>
<evidence type="ECO:0000313" key="5">
    <source>
        <dbReference type="EMBL" id="KAK7598046.1"/>
    </source>
</evidence>
<dbReference type="Gene3D" id="3.30.40.10">
    <property type="entry name" value="Zinc/RING finger domain, C3HC4 (zinc finger)"/>
    <property type="match status" value="1"/>
</dbReference>
<dbReference type="EMBL" id="JBBCAQ010000014">
    <property type="protein sequence ID" value="KAK7598046.1"/>
    <property type="molecule type" value="Genomic_DNA"/>
</dbReference>
<accession>A0AAN9TPD9</accession>
<dbReference type="Proteomes" id="UP001367676">
    <property type="component" value="Unassembled WGS sequence"/>
</dbReference>
<protein>
    <recommendedName>
        <fullName evidence="4">RING-type domain-containing protein</fullName>
    </recommendedName>
</protein>
<dbReference type="GO" id="GO:0008270">
    <property type="term" value="F:zinc ion binding"/>
    <property type="evidence" value="ECO:0007669"/>
    <property type="project" value="UniProtKB-KW"/>
</dbReference>
<keyword evidence="6" id="KW-1185">Reference proteome</keyword>
<keyword evidence="1 3" id="KW-0863">Zinc-finger</keyword>
<dbReference type="GO" id="GO:0061630">
    <property type="term" value="F:ubiquitin protein ligase activity"/>
    <property type="evidence" value="ECO:0007669"/>
    <property type="project" value="TreeGrafter"/>
</dbReference>
<dbReference type="AlphaFoldDB" id="A0AAN9TPD9"/>
<evidence type="ECO:0000313" key="6">
    <source>
        <dbReference type="Proteomes" id="UP001367676"/>
    </source>
</evidence>
<dbReference type="InterPro" id="IPR047153">
    <property type="entry name" value="TRIM45/56/19-like"/>
</dbReference>
<evidence type="ECO:0000256" key="1">
    <source>
        <dbReference type="ARBA" id="ARBA00022771"/>
    </source>
</evidence>
<sequence>MTDVGEIVLEYNFFECPVCLEIFDDTCKMLPCQHTFHKRCLQKILSVEERLECPQCRKLVSEDIELLPRNYFLLSVLDKAKPKPLESDQESLQLQFVIEKSKTESEVKAREEYLLLQKEKLEQELMLLKSEKKGCVTDDESKSQNSSTSSVCGYTSEGGAKENECAGAAAALLFEEFGSIQICDNSLELLKTKESLGHDVCCAMSLVQQVTEGFQTLNMFEAHADLVKKLLEIVKSVDSGKNFDGIELMHLIDYDDLIESYLKILTDQLDRENNSTASSQPIAAARSTVIPTPNCDAAVYANVSVPPLYENVHSYSVGQNTVPSEEVFVDLSDNDSDTGARSVVSAVNPCLNNDYQSYTFDDDDRNLNYAIELSRQLMAGNESDDVMEEVLMKSKITGTIDQQKQIFLRIREKVELQIALLMSKI</sequence>
<dbReference type="PANTHER" id="PTHR25462">
    <property type="entry name" value="BONUS, ISOFORM C-RELATED"/>
    <property type="match status" value="1"/>
</dbReference>
<evidence type="ECO:0000256" key="3">
    <source>
        <dbReference type="PROSITE-ProRule" id="PRU00175"/>
    </source>
</evidence>
<dbReference type="Pfam" id="PF13639">
    <property type="entry name" value="zf-RING_2"/>
    <property type="match status" value="1"/>
</dbReference>
<reference evidence="5 6" key="1">
    <citation type="submission" date="2024-03" db="EMBL/GenBank/DDBJ databases">
        <title>Adaptation during the transition from Ophiocordyceps entomopathogen to insect associate is accompanied by gene loss and intensified selection.</title>
        <authorList>
            <person name="Ward C.M."/>
            <person name="Onetto C.A."/>
            <person name="Borneman A.R."/>
        </authorList>
    </citation>
    <scope>NUCLEOTIDE SEQUENCE [LARGE SCALE GENOMIC DNA]</scope>
    <source>
        <strain evidence="5">AWRI1</strain>
        <tissue evidence="5">Single Adult Female</tissue>
    </source>
</reference>
<comment type="caution">
    <text evidence="5">The sequence shown here is derived from an EMBL/GenBank/DDBJ whole genome shotgun (WGS) entry which is preliminary data.</text>
</comment>
<dbReference type="PANTHER" id="PTHR25462:SF291">
    <property type="entry name" value="E3 UBIQUITIN-PROTEIN LIGASE TRIM45"/>
    <property type="match status" value="1"/>
</dbReference>
<evidence type="ECO:0000256" key="2">
    <source>
        <dbReference type="ARBA" id="ARBA00022833"/>
    </source>
</evidence>
<organism evidence="5 6">
    <name type="scientific">Parthenolecanium corni</name>
    <dbReference type="NCBI Taxonomy" id="536013"/>
    <lineage>
        <taxon>Eukaryota</taxon>
        <taxon>Metazoa</taxon>
        <taxon>Ecdysozoa</taxon>
        <taxon>Arthropoda</taxon>
        <taxon>Hexapoda</taxon>
        <taxon>Insecta</taxon>
        <taxon>Pterygota</taxon>
        <taxon>Neoptera</taxon>
        <taxon>Paraneoptera</taxon>
        <taxon>Hemiptera</taxon>
        <taxon>Sternorrhyncha</taxon>
        <taxon>Coccoidea</taxon>
        <taxon>Coccidae</taxon>
        <taxon>Parthenolecanium</taxon>
    </lineage>
</organism>
<evidence type="ECO:0000259" key="4">
    <source>
        <dbReference type="PROSITE" id="PS50089"/>
    </source>
</evidence>
<dbReference type="InterPro" id="IPR001841">
    <property type="entry name" value="Znf_RING"/>
</dbReference>
<feature type="domain" description="RING-type" evidence="4">
    <location>
        <begin position="16"/>
        <end position="57"/>
    </location>
</feature>
<name>A0AAN9TPD9_9HEMI</name>
<keyword evidence="2" id="KW-0862">Zinc</keyword>